<dbReference type="Proteomes" id="UP000747542">
    <property type="component" value="Unassembled WGS sequence"/>
</dbReference>
<name>A0A8J5N015_HOMAM</name>
<gene>
    <name evidence="2" type="ORF">Hamer_G016149</name>
</gene>
<feature type="compositionally biased region" description="Low complexity" evidence="1">
    <location>
        <begin position="145"/>
        <end position="157"/>
    </location>
</feature>
<reference evidence="2" key="1">
    <citation type="journal article" date="2021" name="Sci. Adv.">
        <title>The American lobster genome reveals insights on longevity, neural, and immune adaptations.</title>
        <authorList>
            <person name="Polinski J.M."/>
            <person name="Zimin A.V."/>
            <person name="Clark K.F."/>
            <person name="Kohn A.B."/>
            <person name="Sadowski N."/>
            <person name="Timp W."/>
            <person name="Ptitsyn A."/>
            <person name="Khanna P."/>
            <person name="Romanova D.Y."/>
            <person name="Williams P."/>
            <person name="Greenwood S.J."/>
            <person name="Moroz L.L."/>
            <person name="Walt D.R."/>
            <person name="Bodnar A.G."/>
        </authorList>
    </citation>
    <scope>NUCLEOTIDE SEQUENCE</scope>
    <source>
        <strain evidence="2">GMGI-L3</strain>
    </source>
</reference>
<sequence>ECREQYDQPIYMDLDQLSKCHLDSYMKMEEIQERETGEETMTACRDGPHLPPTPTTQHTNDHNLCASPACSPYSTMVPSNLMNLWPSSSSLSPSSKIVPSNSNTPSKVSNCVNISVNTRSVSSRASSVSSCTGSLSPFPGSPHLSPSSTWGYSSGSTRPAAYSLFSRRHNI</sequence>
<feature type="region of interest" description="Disordered" evidence="1">
    <location>
        <begin position="135"/>
        <end position="157"/>
    </location>
</feature>
<evidence type="ECO:0000256" key="1">
    <source>
        <dbReference type="SAM" id="MobiDB-lite"/>
    </source>
</evidence>
<proteinExistence type="predicted"/>
<dbReference type="AlphaFoldDB" id="A0A8J5N015"/>
<organism evidence="2 3">
    <name type="scientific">Homarus americanus</name>
    <name type="common">American lobster</name>
    <dbReference type="NCBI Taxonomy" id="6706"/>
    <lineage>
        <taxon>Eukaryota</taxon>
        <taxon>Metazoa</taxon>
        <taxon>Ecdysozoa</taxon>
        <taxon>Arthropoda</taxon>
        <taxon>Crustacea</taxon>
        <taxon>Multicrustacea</taxon>
        <taxon>Malacostraca</taxon>
        <taxon>Eumalacostraca</taxon>
        <taxon>Eucarida</taxon>
        <taxon>Decapoda</taxon>
        <taxon>Pleocyemata</taxon>
        <taxon>Astacidea</taxon>
        <taxon>Nephropoidea</taxon>
        <taxon>Nephropidae</taxon>
        <taxon>Homarus</taxon>
    </lineage>
</organism>
<dbReference type="EMBL" id="JAHLQT010014436">
    <property type="protein sequence ID" value="KAG7170333.1"/>
    <property type="molecule type" value="Genomic_DNA"/>
</dbReference>
<protein>
    <submittedName>
        <fullName evidence="2">Uncharacterized protein</fullName>
    </submittedName>
</protein>
<comment type="caution">
    <text evidence="2">The sequence shown here is derived from an EMBL/GenBank/DDBJ whole genome shotgun (WGS) entry which is preliminary data.</text>
</comment>
<keyword evidence="3" id="KW-1185">Reference proteome</keyword>
<accession>A0A8J5N015</accession>
<evidence type="ECO:0000313" key="2">
    <source>
        <dbReference type="EMBL" id="KAG7170333.1"/>
    </source>
</evidence>
<feature type="non-terminal residue" evidence="2">
    <location>
        <position position="1"/>
    </location>
</feature>
<evidence type="ECO:0000313" key="3">
    <source>
        <dbReference type="Proteomes" id="UP000747542"/>
    </source>
</evidence>
<feature type="non-terminal residue" evidence="2">
    <location>
        <position position="171"/>
    </location>
</feature>